<dbReference type="Proteomes" id="UP000229433">
    <property type="component" value="Unassembled WGS sequence"/>
</dbReference>
<dbReference type="Gene3D" id="3.40.50.150">
    <property type="entry name" value="Vaccinia Virus protein VP39"/>
    <property type="match status" value="1"/>
</dbReference>
<name>A0A2G1VTC3_9FLAO</name>
<evidence type="ECO:0000256" key="7">
    <source>
        <dbReference type="ARBA" id="ARBA00049120"/>
    </source>
</evidence>
<reference evidence="10 11" key="1">
    <citation type="submission" date="2017-08" db="EMBL/GenBank/DDBJ databases">
        <title>The whole genome shortgun sequences of strain Leeuwenhoekiella nanhaiensis G18 from the South China Sea.</title>
        <authorList>
            <person name="Liu Q."/>
        </authorList>
    </citation>
    <scope>NUCLEOTIDE SEQUENCE [LARGE SCALE GENOMIC DNA]</scope>
    <source>
        <strain evidence="10 11">G18</strain>
    </source>
</reference>
<dbReference type="InterPro" id="IPR002941">
    <property type="entry name" value="DNA_methylase_N4/N6"/>
</dbReference>
<dbReference type="EMBL" id="NQXA01000003">
    <property type="protein sequence ID" value="PHQ30043.1"/>
    <property type="molecule type" value="Genomic_DNA"/>
</dbReference>
<evidence type="ECO:0000256" key="6">
    <source>
        <dbReference type="ARBA" id="ARBA00023125"/>
    </source>
</evidence>
<dbReference type="GO" id="GO:0032259">
    <property type="term" value="P:methylation"/>
    <property type="evidence" value="ECO:0007669"/>
    <property type="project" value="UniProtKB-KW"/>
</dbReference>
<proteinExistence type="inferred from homology"/>
<dbReference type="GO" id="GO:0008170">
    <property type="term" value="F:N-methyltransferase activity"/>
    <property type="evidence" value="ECO:0007669"/>
    <property type="project" value="InterPro"/>
</dbReference>
<sequence length="255" mass="29288">MRINVIYNENCSVTLDRLPKKCIDGIITSPPYNINTERSDCYYNNGYSNIDGLSEAEYLKLRTEEFTKFSKVLKEKGVICYNISYSKENPILPTLLVSKIHNETNLTIADIICWKKSNAIPFQTSPTKLSRLTELIYVFVKKSSLHTFRTNKKISKVNGKTGQRFFKNYTNYIEAKNNDGYRSNLKAAYSKDLCQQLINIYFPEGSLIYDPFSGIGTTQLSCIESHCNFIGSELMKEHYDISISRLQKKGLIFHS</sequence>
<dbReference type="InterPro" id="IPR017985">
    <property type="entry name" value="MeTrfase_CN4_CS"/>
</dbReference>
<dbReference type="OrthoDB" id="9800801at2"/>
<dbReference type="PROSITE" id="PS00093">
    <property type="entry name" value="N4_MTASE"/>
    <property type="match status" value="1"/>
</dbReference>
<comment type="caution">
    <text evidence="10">The sequence shown here is derived from an EMBL/GenBank/DDBJ whole genome shotgun (WGS) entry which is preliminary data.</text>
</comment>
<evidence type="ECO:0000256" key="3">
    <source>
        <dbReference type="ARBA" id="ARBA00022679"/>
    </source>
</evidence>
<dbReference type="InterPro" id="IPR001091">
    <property type="entry name" value="RM_Methyltransferase"/>
</dbReference>
<keyword evidence="2" id="KW-0489">Methyltransferase</keyword>
<keyword evidence="6" id="KW-0238">DNA-binding</keyword>
<dbReference type="GO" id="GO:0003677">
    <property type="term" value="F:DNA binding"/>
    <property type="evidence" value="ECO:0007669"/>
    <property type="project" value="UniProtKB-KW"/>
</dbReference>
<accession>A0A2G1VTC3</accession>
<evidence type="ECO:0000313" key="11">
    <source>
        <dbReference type="Proteomes" id="UP000229433"/>
    </source>
</evidence>
<evidence type="ECO:0000313" key="10">
    <source>
        <dbReference type="EMBL" id="PHQ30043.1"/>
    </source>
</evidence>
<dbReference type="AlphaFoldDB" id="A0A2G1VTC3"/>
<evidence type="ECO:0000256" key="2">
    <source>
        <dbReference type="ARBA" id="ARBA00022603"/>
    </source>
</evidence>
<dbReference type="RefSeq" id="WP_099645884.1">
    <property type="nucleotide sequence ID" value="NZ_KZ319289.1"/>
</dbReference>
<dbReference type="GO" id="GO:0015667">
    <property type="term" value="F:site-specific DNA-methyltransferase (cytosine-N4-specific) activity"/>
    <property type="evidence" value="ECO:0007669"/>
    <property type="project" value="UniProtKB-EC"/>
</dbReference>
<evidence type="ECO:0000256" key="5">
    <source>
        <dbReference type="ARBA" id="ARBA00022747"/>
    </source>
</evidence>
<keyword evidence="3" id="KW-0808">Transferase</keyword>
<comment type="catalytic activity">
    <reaction evidence="7">
        <text>a 2'-deoxycytidine in DNA + S-adenosyl-L-methionine = an N(4)-methyl-2'-deoxycytidine in DNA + S-adenosyl-L-homocysteine + H(+)</text>
        <dbReference type="Rhea" id="RHEA:16857"/>
        <dbReference type="Rhea" id="RHEA-COMP:11369"/>
        <dbReference type="Rhea" id="RHEA-COMP:13674"/>
        <dbReference type="ChEBI" id="CHEBI:15378"/>
        <dbReference type="ChEBI" id="CHEBI:57856"/>
        <dbReference type="ChEBI" id="CHEBI:59789"/>
        <dbReference type="ChEBI" id="CHEBI:85452"/>
        <dbReference type="ChEBI" id="CHEBI:137933"/>
        <dbReference type="EC" id="2.1.1.113"/>
    </reaction>
</comment>
<keyword evidence="4" id="KW-0949">S-adenosyl-L-methionine</keyword>
<protein>
    <recommendedName>
        <fullName evidence="8">Methyltransferase</fullName>
        <ecNumber evidence="8">2.1.1.-</ecNumber>
    </recommendedName>
</protein>
<evidence type="ECO:0000256" key="4">
    <source>
        <dbReference type="ARBA" id="ARBA00022691"/>
    </source>
</evidence>
<comment type="similarity">
    <text evidence="1">Belongs to the N(4)/N(6)-methyltransferase family. N(4) subfamily.</text>
</comment>
<dbReference type="EC" id="2.1.1.-" evidence="8"/>
<dbReference type="InterPro" id="IPR029063">
    <property type="entry name" value="SAM-dependent_MTases_sf"/>
</dbReference>
<gene>
    <name evidence="10" type="ORF">CJ305_08790</name>
</gene>
<organism evidence="10 11">
    <name type="scientific">Leeuwenhoekiella nanhaiensis</name>
    <dbReference type="NCBI Taxonomy" id="1655491"/>
    <lineage>
        <taxon>Bacteria</taxon>
        <taxon>Pseudomonadati</taxon>
        <taxon>Bacteroidota</taxon>
        <taxon>Flavobacteriia</taxon>
        <taxon>Flavobacteriales</taxon>
        <taxon>Flavobacteriaceae</taxon>
        <taxon>Leeuwenhoekiella</taxon>
    </lineage>
</organism>
<feature type="domain" description="DNA methylase N-4/N-6" evidence="9">
    <location>
        <begin position="23"/>
        <end position="242"/>
    </location>
</feature>
<keyword evidence="5" id="KW-0680">Restriction system</keyword>
<dbReference type="GO" id="GO:0009307">
    <property type="term" value="P:DNA restriction-modification system"/>
    <property type="evidence" value="ECO:0007669"/>
    <property type="project" value="UniProtKB-KW"/>
</dbReference>
<evidence type="ECO:0000256" key="1">
    <source>
        <dbReference type="ARBA" id="ARBA00010203"/>
    </source>
</evidence>
<dbReference type="PRINTS" id="PR00508">
    <property type="entry name" value="S21N4MTFRASE"/>
</dbReference>
<evidence type="ECO:0000256" key="8">
    <source>
        <dbReference type="RuleBase" id="RU362026"/>
    </source>
</evidence>
<keyword evidence="11" id="KW-1185">Reference proteome</keyword>
<dbReference type="SUPFAM" id="SSF53335">
    <property type="entry name" value="S-adenosyl-L-methionine-dependent methyltransferases"/>
    <property type="match status" value="1"/>
</dbReference>
<dbReference type="Pfam" id="PF01555">
    <property type="entry name" value="N6_N4_Mtase"/>
    <property type="match status" value="1"/>
</dbReference>
<evidence type="ECO:0000259" key="9">
    <source>
        <dbReference type="Pfam" id="PF01555"/>
    </source>
</evidence>